<proteinExistence type="inferred from homology"/>
<keyword evidence="2 8" id="KW-0479">Metal-binding</keyword>
<dbReference type="InterPro" id="IPR011059">
    <property type="entry name" value="Metal-dep_hydrolase_composite"/>
</dbReference>
<evidence type="ECO:0000256" key="4">
    <source>
        <dbReference type="ARBA" id="ARBA00023277"/>
    </source>
</evidence>
<gene>
    <name evidence="10" type="ORF">BKA15_001186</name>
</gene>
<feature type="binding site" evidence="7">
    <location>
        <begin position="217"/>
        <end position="218"/>
    </location>
    <ligand>
        <name>substrate</name>
    </ligand>
</feature>
<evidence type="ECO:0000256" key="2">
    <source>
        <dbReference type="ARBA" id="ARBA00022723"/>
    </source>
</evidence>
<evidence type="ECO:0000256" key="3">
    <source>
        <dbReference type="ARBA" id="ARBA00022801"/>
    </source>
</evidence>
<dbReference type="InterPro" id="IPR032466">
    <property type="entry name" value="Metal_Hydrolase"/>
</dbReference>
<evidence type="ECO:0000313" key="11">
    <source>
        <dbReference type="Proteomes" id="UP000569914"/>
    </source>
</evidence>
<evidence type="ECO:0000256" key="5">
    <source>
        <dbReference type="PIRNR" id="PIRNR038994"/>
    </source>
</evidence>
<dbReference type="PANTHER" id="PTHR11113:SF14">
    <property type="entry name" value="N-ACETYLGLUCOSAMINE-6-PHOSPHATE DEACETYLASE"/>
    <property type="match status" value="1"/>
</dbReference>
<name>A0A7Y9L9R1_9ACTN</name>
<comment type="cofactor">
    <cofactor evidence="8">
        <name>a divalent metal cation</name>
        <dbReference type="ChEBI" id="CHEBI:60240"/>
    </cofactor>
    <text evidence="8">Binds 1 divalent metal cation per subunit.</text>
</comment>
<organism evidence="10 11">
    <name type="scientific">Microlunatus parietis</name>
    <dbReference type="NCBI Taxonomy" id="682979"/>
    <lineage>
        <taxon>Bacteria</taxon>
        <taxon>Bacillati</taxon>
        <taxon>Actinomycetota</taxon>
        <taxon>Actinomycetes</taxon>
        <taxon>Propionibacteriales</taxon>
        <taxon>Propionibacteriaceae</taxon>
        <taxon>Microlunatus</taxon>
    </lineage>
</organism>
<dbReference type="Proteomes" id="UP000569914">
    <property type="component" value="Unassembled WGS sequence"/>
</dbReference>
<dbReference type="GO" id="GO:0006046">
    <property type="term" value="P:N-acetylglucosamine catabolic process"/>
    <property type="evidence" value="ECO:0007669"/>
    <property type="project" value="TreeGrafter"/>
</dbReference>
<sequence>MSQQQSLTGRDPASGRPIEVRYAAGRITDVRQADAAGDAELPWLAPGLVDVQVNGFGGHDANGPDVTADAIVAMINALVRAGTTTTFATVITEAPEAMLRSLRAIAEARRQDPLTAHVIAGVHVEGPNISEQDGARGAHPAEHVRPPDLAEFEAWQQAAEGAIRMITVSPHFHAVTDYIAAVSGRGVAVSIGHTHATPEQITAAVDAGARWSTHLGNGAHATLPRHPNYLWAQLAEDRLSCGFIADGHHLPAATLTAMLRAKGLDRAYLVSDTAALAGMPPGRYRTPVGGDVVLTADGRLGDATNSYLAGAALPLAHGVAGAVRLAGLSLADALRLATGNPGLLAGGRGTLEPGGPADLILFDFAAGDPSLRLHQVVVAGNRLY</sequence>
<feature type="binding site" evidence="8">
    <location>
        <position position="193"/>
    </location>
    <ligand>
        <name>Zn(2+)</name>
        <dbReference type="ChEBI" id="CHEBI:29105"/>
    </ligand>
</feature>
<evidence type="ECO:0000256" key="1">
    <source>
        <dbReference type="ARBA" id="ARBA00010716"/>
    </source>
</evidence>
<evidence type="ECO:0000313" key="10">
    <source>
        <dbReference type="EMBL" id="NYE69857.1"/>
    </source>
</evidence>
<dbReference type="EMBL" id="JACCBU010000001">
    <property type="protein sequence ID" value="NYE69857.1"/>
    <property type="molecule type" value="Genomic_DNA"/>
</dbReference>
<evidence type="ECO:0000256" key="8">
    <source>
        <dbReference type="PIRSR" id="PIRSR038994-3"/>
    </source>
</evidence>
<feature type="binding site" evidence="7">
    <location>
        <position position="249"/>
    </location>
    <ligand>
        <name>substrate</name>
    </ligand>
</feature>
<dbReference type="Gene3D" id="2.30.40.10">
    <property type="entry name" value="Urease, subunit C, domain 1"/>
    <property type="match status" value="1"/>
</dbReference>
<dbReference type="PIRSF" id="PIRSF038994">
    <property type="entry name" value="NagA"/>
    <property type="match status" value="1"/>
</dbReference>
<reference evidence="10 11" key="1">
    <citation type="submission" date="2020-07" db="EMBL/GenBank/DDBJ databases">
        <title>Sequencing the genomes of 1000 actinobacteria strains.</title>
        <authorList>
            <person name="Klenk H.-P."/>
        </authorList>
    </citation>
    <scope>NUCLEOTIDE SEQUENCE [LARGE SCALE GENOMIC DNA]</scope>
    <source>
        <strain evidence="10 11">DSM 22083</strain>
    </source>
</reference>
<dbReference type="EC" id="3.5.1.25" evidence="10"/>
<keyword evidence="4 5" id="KW-0119">Carbohydrate metabolism</keyword>
<feature type="active site" description="Proton donor/acceptor" evidence="6">
    <location>
        <position position="272"/>
    </location>
</feature>
<feature type="binding site" evidence="8">
    <location>
        <position position="214"/>
    </location>
    <ligand>
        <name>Zn(2+)</name>
        <dbReference type="ChEBI" id="CHEBI:29105"/>
    </ligand>
</feature>
<feature type="binding site" evidence="8">
    <location>
        <position position="125"/>
    </location>
    <ligand>
        <name>Zn(2+)</name>
        <dbReference type="ChEBI" id="CHEBI:29105"/>
    </ligand>
</feature>
<dbReference type="InterPro" id="IPR003764">
    <property type="entry name" value="GlcNAc_6-P_deAcase"/>
</dbReference>
<dbReference type="AlphaFoldDB" id="A0A7Y9L9R1"/>
<dbReference type="GO" id="GO:0008448">
    <property type="term" value="F:N-acetylglucosamine-6-phosphate deacetylase activity"/>
    <property type="evidence" value="ECO:0007669"/>
    <property type="project" value="UniProtKB-EC"/>
</dbReference>
<evidence type="ECO:0000259" key="9">
    <source>
        <dbReference type="Pfam" id="PF01979"/>
    </source>
</evidence>
<dbReference type="Gene3D" id="3.20.20.140">
    <property type="entry name" value="Metal-dependent hydrolases"/>
    <property type="match status" value="1"/>
</dbReference>
<dbReference type="Pfam" id="PF01979">
    <property type="entry name" value="Amidohydro_1"/>
    <property type="match status" value="1"/>
</dbReference>
<keyword evidence="3 5" id="KW-0378">Hydrolase</keyword>
<accession>A0A7Y9L9R1</accession>
<feature type="binding site" evidence="7">
    <location>
        <position position="138"/>
    </location>
    <ligand>
        <name>substrate</name>
    </ligand>
</feature>
<dbReference type="InterPro" id="IPR006680">
    <property type="entry name" value="Amidohydro-rel"/>
</dbReference>
<dbReference type="GO" id="GO:0046872">
    <property type="term" value="F:metal ion binding"/>
    <property type="evidence" value="ECO:0007669"/>
    <property type="project" value="UniProtKB-KW"/>
</dbReference>
<dbReference type="RefSeq" id="WP_179748900.1">
    <property type="nucleotide sequence ID" value="NZ_JACCBU010000001.1"/>
</dbReference>
<comment type="caution">
    <text evidence="10">The sequence shown here is derived from an EMBL/GenBank/DDBJ whole genome shotgun (WGS) entry which is preliminary data.</text>
</comment>
<feature type="domain" description="Amidohydrolase-related" evidence="9">
    <location>
        <begin position="44"/>
        <end position="382"/>
    </location>
</feature>
<feature type="binding site" evidence="7">
    <location>
        <begin position="308"/>
        <end position="310"/>
    </location>
    <ligand>
        <name>substrate</name>
    </ligand>
</feature>
<evidence type="ECO:0000256" key="6">
    <source>
        <dbReference type="PIRSR" id="PIRSR038994-1"/>
    </source>
</evidence>
<comment type="similarity">
    <text evidence="1 5">Belongs to the metallo-dependent hydrolases superfamily. NagA family.</text>
</comment>
<evidence type="ECO:0000256" key="7">
    <source>
        <dbReference type="PIRSR" id="PIRSR038994-2"/>
    </source>
</evidence>
<dbReference type="SUPFAM" id="SSF51556">
    <property type="entry name" value="Metallo-dependent hydrolases"/>
    <property type="match status" value="1"/>
</dbReference>
<protein>
    <submittedName>
        <fullName evidence="10">N-acetylglucosamine-6-phosphate deacetylase</fullName>
        <ecNumber evidence="10">3.5.1.25</ecNumber>
    </submittedName>
</protein>
<dbReference type="PANTHER" id="PTHR11113">
    <property type="entry name" value="N-ACETYLGLUCOSAMINE-6-PHOSPHATE DEACETYLASE"/>
    <property type="match status" value="1"/>
</dbReference>
<feature type="binding site" evidence="7">
    <location>
        <position position="225"/>
    </location>
    <ligand>
        <name>substrate</name>
    </ligand>
</feature>
<keyword evidence="11" id="KW-1185">Reference proteome</keyword>